<protein>
    <recommendedName>
        <fullName evidence="10">Lysophospholipid acyltransferase 7</fullName>
    </recommendedName>
</protein>
<feature type="transmembrane region" description="Helical" evidence="11">
    <location>
        <begin position="352"/>
        <end position="371"/>
    </location>
</feature>
<evidence type="ECO:0000256" key="6">
    <source>
        <dbReference type="ARBA" id="ARBA00022989"/>
    </source>
</evidence>
<proteinExistence type="inferred from homology"/>
<keyword evidence="7 11" id="KW-0472">Membrane</keyword>
<dbReference type="InterPro" id="IPR049941">
    <property type="entry name" value="LPLAT_7/PORCN-like"/>
</dbReference>
<evidence type="ECO:0000256" key="8">
    <source>
        <dbReference type="ARBA" id="ARBA00023315"/>
    </source>
</evidence>
<dbReference type="GO" id="GO:0016020">
    <property type="term" value="C:membrane"/>
    <property type="evidence" value="ECO:0007669"/>
    <property type="project" value="UniProtKB-SubCell"/>
</dbReference>
<evidence type="ECO:0000313" key="13">
    <source>
        <dbReference type="Proteomes" id="UP000791440"/>
    </source>
</evidence>
<dbReference type="PANTHER" id="PTHR13906">
    <property type="entry name" value="PORCUPINE"/>
    <property type="match status" value="1"/>
</dbReference>
<gene>
    <name evidence="12" type="ORF">O3G_MSEX009818</name>
</gene>
<comment type="similarity">
    <text evidence="3">Belongs to the membrane-bound acyltransferase family.</text>
</comment>
<keyword evidence="5 11" id="KW-0812">Transmembrane</keyword>
<name>A0A921ZF06_MANSE</name>
<evidence type="ECO:0000256" key="3">
    <source>
        <dbReference type="ARBA" id="ARBA00010323"/>
    </source>
</evidence>
<dbReference type="GO" id="GO:0006661">
    <property type="term" value="P:phosphatidylinositol biosynthetic process"/>
    <property type="evidence" value="ECO:0007669"/>
    <property type="project" value="TreeGrafter"/>
</dbReference>
<evidence type="ECO:0000256" key="2">
    <source>
        <dbReference type="ARBA" id="ARBA00005074"/>
    </source>
</evidence>
<dbReference type="GO" id="GO:0044233">
    <property type="term" value="C:mitochondria-associated endoplasmic reticulum membrane contact site"/>
    <property type="evidence" value="ECO:0007669"/>
    <property type="project" value="TreeGrafter"/>
</dbReference>
<evidence type="ECO:0000313" key="12">
    <source>
        <dbReference type="EMBL" id="KAG6456616.1"/>
    </source>
</evidence>
<evidence type="ECO:0000256" key="11">
    <source>
        <dbReference type="SAM" id="Phobius"/>
    </source>
</evidence>
<dbReference type="PANTHER" id="PTHR13906:SF16">
    <property type="entry name" value="LYSOPHOSPHOLIPID ACYLTRANSFERASE 7"/>
    <property type="match status" value="1"/>
</dbReference>
<organism evidence="12 13">
    <name type="scientific">Manduca sexta</name>
    <name type="common">Tobacco hawkmoth</name>
    <name type="synonym">Tobacco hornworm</name>
    <dbReference type="NCBI Taxonomy" id="7130"/>
    <lineage>
        <taxon>Eukaryota</taxon>
        <taxon>Metazoa</taxon>
        <taxon>Ecdysozoa</taxon>
        <taxon>Arthropoda</taxon>
        <taxon>Hexapoda</taxon>
        <taxon>Insecta</taxon>
        <taxon>Pterygota</taxon>
        <taxon>Neoptera</taxon>
        <taxon>Endopterygota</taxon>
        <taxon>Lepidoptera</taxon>
        <taxon>Glossata</taxon>
        <taxon>Ditrysia</taxon>
        <taxon>Bombycoidea</taxon>
        <taxon>Sphingidae</taxon>
        <taxon>Sphinginae</taxon>
        <taxon>Sphingini</taxon>
        <taxon>Manduca</taxon>
    </lineage>
</organism>
<accession>A0A921ZF06</accession>
<comment type="subcellular location">
    <subcellularLocation>
        <location evidence="1">Membrane</location>
        <topology evidence="1">Multi-pass membrane protein</topology>
    </subcellularLocation>
</comment>
<evidence type="ECO:0000256" key="9">
    <source>
        <dbReference type="ARBA" id="ARBA00025707"/>
    </source>
</evidence>
<sequence>MAYTWLYLLYLHFNVSSTVYVIWVFQTMALRLVGLASEMYVANKGKPEGKTSSVKISSVDNDINMEPTAVDIISYAYFFIGFHKGPYYRWKIFNDHFTTPFGVLGDCRIITEQKLKKAFICGIGYSLLRMKYSPEIYYDGDFYIEYGTDFRYLYNIPQLIMYFLHFQIVMMLCTSVATETGFGVFPAKCLPLPGYGPSAHFSLLKLAAATPDIAMQQEYNFSMLKCYENEKLLIGPRMKDTMRSWDMPTQYWFWAYVYKNMTKANHEVRSALSFLAWTIWSGPSLQQIIISATLWVYVHLEAEYADLYDTTGALKLPWDIGFSIMRLFCLIYLTPCLIISDTDVVLRYYNSIFWVYHMVLLVLTIGAVVVYKSRDE</sequence>
<evidence type="ECO:0000256" key="5">
    <source>
        <dbReference type="ARBA" id="ARBA00022692"/>
    </source>
</evidence>
<comment type="pathway">
    <text evidence="2">Lipid metabolism; phospholipid metabolism.</text>
</comment>
<evidence type="ECO:0000256" key="10">
    <source>
        <dbReference type="ARBA" id="ARBA00093678"/>
    </source>
</evidence>
<comment type="pathway">
    <text evidence="9">Phospholipid metabolism.</text>
</comment>
<evidence type="ECO:0000256" key="1">
    <source>
        <dbReference type="ARBA" id="ARBA00004141"/>
    </source>
</evidence>
<dbReference type="InterPro" id="IPR004299">
    <property type="entry name" value="MBOAT_fam"/>
</dbReference>
<keyword evidence="13" id="KW-1185">Reference proteome</keyword>
<comment type="caution">
    <text evidence="12">The sequence shown here is derived from an EMBL/GenBank/DDBJ whole genome shotgun (WGS) entry which is preliminary data.</text>
</comment>
<evidence type="ECO:0000256" key="7">
    <source>
        <dbReference type="ARBA" id="ARBA00023136"/>
    </source>
</evidence>
<keyword evidence="6 11" id="KW-1133">Transmembrane helix</keyword>
<reference evidence="12" key="2">
    <citation type="submission" date="2020-12" db="EMBL/GenBank/DDBJ databases">
        <authorList>
            <person name="Kanost M."/>
        </authorList>
    </citation>
    <scope>NUCLEOTIDE SEQUENCE</scope>
</reference>
<dbReference type="AlphaFoldDB" id="A0A921ZF06"/>
<dbReference type="Pfam" id="PF03062">
    <property type="entry name" value="MBOAT"/>
    <property type="match status" value="1"/>
</dbReference>
<dbReference type="EMBL" id="JH668517">
    <property type="protein sequence ID" value="KAG6456616.1"/>
    <property type="molecule type" value="Genomic_DNA"/>
</dbReference>
<keyword evidence="8" id="KW-0012">Acyltransferase</keyword>
<dbReference type="GO" id="GO:0071617">
    <property type="term" value="F:lysophospholipid acyltransferase activity"/>
    <property type="evidence" value="ECO:0007669"/>
    <property type="project" value="TreeGrafter"/>
</dbReference>
<keyword evidence="4" id="KW-0808">Transferase</keyword>
<reference evidence="12" key="1">
    <citation type="journal article" date="2016" name="Insect Biochem. Mol. Biol.">
        <title>Multifaceted biological insights from a draft genome sequence of the tobacco hornworm moth, Manduca sexta.</title>
        <authorList>
            <person name="Kanost M.R."/>
            <person name="Arrese E.L."/>
            <person name="Cao X."/>
            <person name="Chen Y.R."/>
            <person name="Chellapilla S."/>
            <person name="Goldsmith M.R."/>
            <person name="Grosse-Wilde E."/>
            <person name="Heckel D.G."/>
            <person name="Herndon N."/>
            <person name="Jiang H."/>
            <person name="Papanicolaou A."/>
            <person name="Qu J."/>
            <person name="Soulages J.L."/>
            <person name="Vogel H."/>
            <person name="Walters J."/>
            <person name="Waterhouse R.M."/>
            <person name="Ahn S.J."/>
            <person name="Almeida F.C."/>
            <person name="An C."/>
            <person name="Aqrawi P."/>
            <person name="Bretschneider A."/>
            <person name="Bryant W.B."/>
            <person name="Bucks S."/>
            <person name="Chao H."/>
            <person name="Chevignon G."/>
            <person name="Christen J.M."/>
            <person name="Clarke D.F."/>
            <person name="Dittmer N.T."/>
            <person name="Ferguson L.C.F."/>
            <person name="Garavelou S."/>
            <person name="Gordon K.H.J."/>
            <person name="Gunaratna R.T."/>
            <person name="Han Y."/>
            <person name="Hauser F."/>
            <person name="He Y."/>
            <person name="Heidel-Fischer H."/>
            <person name="Hirsh A."/>
            <person name="Hu Y."/>
            <person name="Jiang H."/>
            <person name="Kalra D."/>
            <person name="Klinner C."/>
            <person name="Konig C."/>
            <person name="Kovar C."/>
            <person name="Kroll A.R."/>
            <person name="Kuwar S.S."/>
            <person name="Lee S.L."/>
            <person name="Lehman R."/>
            <person name="Li K."/>
            <person name="Li Z."/>
            <person name="Liang H."/>
            <person name="Lovelace S."/>
            <person name="Lu Z."/>
            <person name="Mansfield J.H."/>
            <person name="McCulloch K.J."/>
            <person name="Mathew T."/>
            <person name="Morton B."/>
            <person name="Muzny D.M."/>
            <person name="Neunemann D."/>
            <person name="Ongeri F."/>
            <person name="Pauchet Y."/>
            <person name="Pu L.L."/>
            <person name="Pyrousis I."/>
            <person name="Rao X.J."/>
            <person name="Redding A."/>
            <person name="Roesel C."/>
            <person name="Sanchez-Gracia A."/>
            <person name="Schaack S."/>
            <person name="Shukla A."/>
            <person name="Tetreau G."/>
            <person name="Wang Y."/>
            <person name="Xiong G.H."/>
            <person name="Traut W."/>
            <person name="Walsh T.K."/>
            <person name="Worley K.C."/>
            <person name="Wu D."/>
            <person name="Wu W."/>
            <person name="Wu Y.Q."/>
            <person name="Zhang X."/>
            <person name="Zou Z."/>
            <person name="Zucker H."/>
            <person name="Briscoe A.D."/>
            <person name="Burmester T."/>
            <person name="Clem R.J."/>
            <person name="Feyereisen R."/>
            <person name="Grimmelikhuijzen C.J.P."/>
            <person name="Hamodrakas S.J."/>
            <person name="Hansson B.S."/>
            <person name="Huguet E."/>
            <person name="Jermiin L.S."/>
            <person name="Lan Q."/>
            <person name="Lehman H.K."/>
            <person name="Lorenzen M."/>
            <person name="Merzendorfer H."/>
            <person name="Michalopoulos I."/>
            <person name="Morton D.B."/>
            <person name="Muthukrishnan S."/>
            <person name="Oakeshott J.G."/>
            <person name="Palmer W."/>
            <person name="Park Y."/>
            <person name="Passarelli A.L."/>
            <person name="Rozas J."/>
            <person name="Schwartz L.M."/>
            <person name="Smith W."/>
            <person name="Southgate A."/>
            <person name="Vilcinskas A."/>
            <person name="Vogt R."/>
            <person name="Wang P."/>
            <person name="Werren J."/>
            <person name="Yu X.Q."/>
            <person name="Zhou J.J."/>
            <person name="Brown S.J."/>
            <person name="Scherer S.E."/>
            <person name="Richards S."/>
            <person name="Blissard G.W."/>
        </authorList>
    </citation>
    <scope>NUCLEOTIDE SEQUENCE</scope>
</reference>
<evidence type="ECO:0000256" key="4">
    <source>
        <dbReference type="ARBA" id="ARBA00022679"/>
    </source>
</evidence>
<dbReference type="Proteomes" id="UP000791440">
    <property type="component" value="Unassembled WGS sequence"/>
</dbReference>
<dbReference type="GO" id="GO:0030258">
    <property type="term" value="P:lipid modification"/>
    <property type="evidence" value="ECO:0007669"/>
    <property type="project" value="TreeGrafter"/>
</dbReference>
<feature type="transmembrane region" description="Helical" evidence="11">
    <location>
        <begin position="320"/>
        <end position="340"/>
    </location>
</feature>